<protein>
    <recommendedName>
        <fullName evidence="4">DUF3575 domain-containing protein</fullName>
    </recommendedName>
</protein>
<evidence type="ECO:0008006" key="4">
    <source>
        <dbReference type="Google" id="ProtNLM"/>
    </source>
</evidence>
<sequence>MKKVVFILIAFVSLSCYAQKENIVTDTLQKESYILLNITTPLDPIAPRYRMGYVSQVTPNWRVGLALGYGNNEINAFGNDGRIEEDYTLWEVRPQVYYMFEPSNKKRPYFSGELFYINHTDNFSDTFYIPENNENDIIRYDNIDYKRQKYGVNFKFGFMFKLIGEFGLDTYIGTGIRVRTVSFSNVINPRIDENFDDELGFGNSYFREEGTVVGVNFTFGANLFYRF</sequence>
<dbReference type="RefSeq" id="WP_311332044.1">
    <property type="nucleotide sequence ID" value="NZ_JAVRHZ010000001.1"/>
</dbReference>
<organism evidence="2 3">
    <name type="scientific">Patiriisocius hiemis</name>
    <dbReference type="NCBI Taxonomy" id="3075604"/>
    <lineage>
        <taxon>Bacteria</taxon>
        <taxon>Pseudomonadati</taxon>
        <taxon>Bacteroidota</taxon>
        <taxon>Flavobacteriia</taxon>
        <taxon>Flavobacteriales</taxon>
        <taxon>Flavobacteriaceae</taxon>
        <taxon>Patiriisocius</taxon>
    </lineage>
</organism>
<dbReference type="Gene3D" id="2.40.160.20">
    <property type="match status" value="1"/>
</dbReference>
<evidence type="ECO:0000313" key="3">
    <source>
        <dbReference type="Proteomes" id="UP001254488"/>
    </source>
</evidence>
<name>A0ABU2YBG5_9FLAO</name>
<feature type="chain" id="PRO_5046943856" description="DUF3575 domain-containing protein" evidence="1">
    <location>
        <begin position="19"/>
        <end position="227"/>
    </location>
</feature>
<proteinExistence type="predicted"/>
<feature type="signal peptide" evidence="1">
    <location>
        <begin position="1"/>
        <end position="18"/>
    </location>
</feature>
<accession>A0ABU2YBG5</accession>
<keyword evidence="1" id="KW-0732">Signal</keyword>
<evidence type="ECO:0000313" key="2">
    <source>
        <dbReference type="EMBL" id="MDT0555092.1"/>
    </source>
</evidence>
<comment type="caution">
    <text evidence="2">The sequence shown here is derived from an EMBL/GenBank/DDBJ whole genome shotgun (WGS) entry which is preliminary data.</text>
</comment>
<dbReference type="PROSITE" id="PS51257">
    <property type="entry name" value="PROKAR_LIPOPROTEIN"/>
    <property type="match status" value="1"/>
</dbReference>
<evidence type="ECO:0000256" key="1">
    <source>
        <dbReference type="SAM" id="SignalP"/>
    </source>
</evidence>
<gene>
    <name evidence="2" type="ORF">RM538_03690</name>
</gene>
<dbReference type="Proteomes" id="UP001254488">
    <property type="component" value="Unassembled WGS sequence"/>
</dbReference>
<dbReference type="EMBL" id="JAVRHZ010000001">
    <property type="protein sequence ID" value="MDT0555092.1"/>
    <property type="molecule type" value="Genomic_DNA"/>
</dbReference>
<keyword evidence="3" id="KW-1185">Reference proteome</keyword>
<reference evidence="2 3" key="1">
    <citation type="submission" date="2023-09" db="EMBL/GenBank/DDBJ databases">
        <authorList>
            <person name="Rey-Velasco X."/>
        </authorList>
    </citation>
    <scope>NUCLEOTIDE SEQUENCE [LARGE SCALE GENOMIC DNA]</scope>
    <source>
        <strain evidence="2 3">W242</strain>
    </source>
</reference>